<reference evidence="6 7" key="1">
    <citation type="submission" date="2020-08" db="EMBL/GenBank/DDBJ databases">
        <title>Genomic Encyclopedia of Type Strains, Phase IV (KMG-V): Genome sequencing to study the core and pangenomes of soil and plant-associated prokaryotes.</title>
        <authorList>
            <person name="Whitman W."/>
        </authorList>
    </citation>
    <scope>NUCLEOTIDE SEQUENCE [LARGE SCALE GENOMIC DNA]</scope>
    <source>
        <strain evidence="6 7">S3M1</strain>
    </source>
</reference>
<dbReference type="InterPro" id="IPR013325">
    <property type="entry name" value="RNA_pol_sigma_r2"/>
</dbReference>
<comment type="caution">
    <text evidence="6">The sequence shown here is derived from an EMBL/GenBank/DDBJ whole genome shotgun (WGS) entry which is preliminary data.</text>
</comment>
<evidence type="ECO:0000313" key="7">
    <source>
        <dbReference type="Proteomes" id="UP000537204"/>
    </source>
</evidence>
<keyword evidence="2" id="KW-0805">Transcription regulation</keyword>
<keyword evidence="4" id="KW-0804">Transcription</keyword>
<evidence type="ECO:0000259" key="5">
    <source>
        <dbReference type="Pfam" id="PF08281"/>
    </source>
</evidence>
<dbReference type="GO" id="GO:0016987">
    <property type="term" value="F:sigma factor activity"/>
    <property type="evidence" value="ECO:0007669"/>
    <property type="project" value="UniProtKB-KW"/>
</dbReference>
<feature type="domain" description="RNA polymerase sigma factor 70 region 4 type 2" evidence="5">
    <location>
        <begin position="124"/>
        <end position="173"/>
    </location>
</feature>
<dbReference type="Gene3D" id="1.10.1740.10">
    <property type="match status" value="1"/>
</dbReference>
<protein>
    <submittedName>
        <fullName evidence="6">RNA polymerase sigma-70 factor (ECF subfamily)</fullName>
    </submittedName>
</protein>
<evidence type="ECO:0000313" key="6">
    <source>
        <dbReference type="EMBL" id="MBB5636156.1"/>
    </source>
</evidence>
<dbReference type="SUPFAM" id="SSF88659">
    <property type="entry name" value="Sigma3 and sigma4 domains of RNA polymerase sigma factors"/>
    <property type="match status" value="1"/>
</dbReference>
<accession>A0A7W9DYP7</accession>
<dbReference type="GO" id="GO:0003677">
    <property type="term" value="F:DNA binding"/>
    <property type="evidence" value="ECO:0007669"/>
    <property type="project" value="InterPro"/>
</dbReference>
<dbReference type="Proteomes" id="UP000537204">
    <property type="component" value="Unassembled WGS sequence"/>
</dbReference>
<dbReference type="NCBIfam" id="TIGR02937">
    <property type="entry name" value="sigma70-ECF"/>
    <property type="match status" value="1"/>
</dbReference>
<dbReference type="RefSeq" id="WP_183881421.1">
    <property type="nucleotide sequence ID" value="NZ_JACHCD010000003.1"/>
</dbReference>
<dbReference type="InterPro" id="IPR013249">
    <property type="entry name" value="RNA_pol_sigma70_r4_t2"/>
</dbReference>
<evidence type="ECO:0000256" key="4">
    <source>
        <dbReference type="ARBA" id="ARBA00023163"/>
    </source>
</evidence>
<evidence type="ECO:0000256" key="3">
    <source>
        <dbReference type="ARBA" id="ARBA00023082"/>
    </source>
</evidence>
<dbReference type="Gene3D" id="1.10.10.10">
    <property type="entry name" value="Winged helix-like DNA-binding domain superfamily/Winged helix DNA-binding domain"/>
    <property type="match status" value="1"/>
</dbReference>
<dbReference type="InterPro" id="IPR013324">
    <property type="entry name" value="RNA_pol_sigma_r3/r4-like"/>
</dbReference>
<dbReference type="InterPro" id="IPR039425">
    <property type="entry name" value="RNA_pol_sigma-70-like"/>
</dbReference>
<dbReference type="SUPFAM" id="SSF88946">
    <property type="entry name" value="Sigma2 domain of RNA polymerase sigma factors"/>
    <property type="match status" value="1"/>
</dbReference>
<gene>
    <name evidence="6" type="ORF">HDE68_002044</name>
</gene>
<evidence type="ECO:0000256" key="2">
    <source>
        <dbReference type="ARBA" id="ARBA00023015"/>
    </source>
</evidence>
<dbReference type="PANTHER" id="PTHR43133">
    <property type="entry name" value="RNA POLYMERASE ECF-TYPE SIGMA FACTO"/>
    <property type="match status" value="1"/>
</dbReference>
<dbReference type="InterPro" id="IPR014284">
    <property type="entry name" value="RNA_pol_sigma-70_dom"/>
</dbReference>
<sequence length="194" mass="22928">MKYTSLSDNLLVDLLKTNDGLAFKEIYARYWMGIYKAAYIKTYHKELAEELTQNLFVDLWRRRETITINSLDCYLYGSLKYSIINHYKSQLVKEKYQDHMNGQKQSISNNTDDLVLVNDLSKALNQGIALLPKKTGEIFKMSRIDNRSTKEISQQLNISEKAVEYHITQSIKSMRFHLKEYLFLFLSFIFLHKF</sequence>
<dbReference type="EMBL" id="JACHCE010000002">
    <property type="protein sequence ID" value="MBB5636156.1"/>
    <property type="molecule type" value="Genomic_DNA"/>
</dbReference>
<dbReference type="InterPro" id="IPR036388">
    <property type="entry name" value="WH-like_DNA-bd_sf"/>
</dbReference>
<dbReference type="AlphaFoldDB" id="A0A7W9DYP7"/>
<keyword evidence="3" id="KW-0731">Sigma factor</keyword>
<comment type="similarity">
    <text evidence="1">Belongs to the sigma-70 factor family. ECF subfamily.</text>
</comment>
<evidence type="ECO:0000256" key="1">
    <source>
        <dbReference type="ARBA" id="ARBA00010641"/>
    </source>
</evidence>
<dbReference type="GO" id="GO:0006352">
    <property type="term" value="P:DNA-templated transcription initiation"/>
    <property type="evidence" value="ECO:0007669"/>
    <property type="project" value="InterPro"/>
</dbReference>
<organism evidence="6 7">
    <name type="scientific">Pedobacter cryoconitis</name>
    <dbReference type="NCBI Taxonomy" id="188932"/>
    <lineage>
        <taxon>Bacteria</taxon>
        <taxon>Pseudomonadati</taxon>
        <taxon>Bacteroidota</taxon>
        <taxon>Sphingobacteriia</taxon>
        <taxon>Sphingobacteriales</taxon>
        <taxon>Sphingobacteriaceae</taxon>
        <taxon>Pedobacter</taxon>
    </lineage>
</organism>
<dbReference type="PANTHER" id="PTHR43133:SF46">
    <property type="entry name" value="RNA POLYMERASE SIGMA-70 FACTOR ECF SUBFAMILY"/>
    <property type="match status" value="1"/>
</dbReference>
<dbReference type="Pfam" id="PF08281">
    <property type="entry name" value="Sigma70_r4_2"/>
    <property type="match status" value="1"/>
</dbReference>
<name>A0A7W9DYP7_9SPHI</name>
<proteinExistence type="inferred from homology"/>